<evidence type="ECO:0000259" key="1">
    <source>
        <dbReference type="Pfam" id="PF01526"/>
    </source>
</evidence>
<evidence type="ECO:0000313" key="3">
    <source>
        <dbReference type="Proteomes" id="UP000198420"/>
    </source>
</evidence>
<organism evidence="2 3">
    <name type="scientific">Actinomadura mexicana</name>
    <dbReference type="NCBI Taxonomy" id="134959"/>
    <lineage>
        <taxon>Bacteria</taxon>
        <taxon>Bacillati</taxon>
        <taxon>Actinomycetota</taxon>
        <taxon>Actinomycetes</taxon>
        <taxon>Streptosporangiales</taxon>
        <taxon>Thermomonosporaceae</taxon>
        <taxon>Actinomadura</taxon>
    </lineage>
</organism>
<reference evidence="3" key="1">
    <citation type="submission" date="2017-06" db="EMBL/GenBank/DDBJ databases">
        <authorList>
            <person name="Varghese N."/>
            <person name="Submissions S."/>
        </authorList>
    </citation>
    <scope>NUCLEOTIDE SEQUENCE [LARGE SCALE GENOMIC DNA]</scope>
    <source>
        <strain evidence="3">DSM 44485</strain>
    </source>
</reference>
<name>A0A238Z807_9ACTN</name>
<keyword evidence="3" id="KW-1185">Reference proteome</keyword>
<dbReference type="EMBL" id="FZNP01000007">
    <property type="protein sequence ID" value="SNR79118.1"/>
    <property type="molecule type" value="Genomic_DNA"/>
</dbReference>
<dbReference type="Proteomes" id="UP000198420">
    <property type="component" value="Unassembled WGS sequence"/>
</dbReference>
<dbReference type="GO" id="GO:0006313">
    <property type="term" value="P:DNA transposition"/>
    <property type="evidence" value="ECO:0007669"/>
    <property type="project" value="InterPro"/>
</dbReference>
<protein>
    <submittedName>
        <fullName evidence="2">Tn3 transposase DDE domain-containing protein</fullName>
    </submittedName>
</protein>
<dbReference type="InterPro" id="IPR002513">
    <property type="entry name" value="Tn3_Tnp_DDE_dom"/>
</dbReference>
<dbReference type="GO" id="GO:0004803">
    <property type="term" value="F:transposase activity"/>
    <property type="evidence" value="ECO:0007669"/>
    <property type="project" value="InterPro"/>
</dbReference>
<gene>
    <name evidence="2" type="ORF">SAMN06265355_10714</name>
</gene>
<dbReference type="Pfam" id="PF01526">
    <property type="entry name" value="DDE_Tnp_Tn3"/>
    <property type="match status" value="1"/>
</dbReference>
<accession>A0A238Z807</accession>
<sequence length="104" mass="10865">MGIGQMVVPGTPRDSLFIPGTLINIDAGPKPEVVTTDQASDSEMVFGILSMLGYRFAPRFADLGDQRFGAPAVSSGSSGLWSVVPAVPRPRARATNMNACSLIG</sequence>
<proteinExistence type="predicted"/>
<feature type="domain" description="Tn3 transposase DDE" evidence="1">
    <location>
        <begin position="2"/>
        <end position="83"/>
    </location>
</feature>
<dbReference type="AlphaFoldDB" id="A0A238Z807"/>
<evidence type="ECO:0000313" key="2">
    <source>
        <dbReference type="EMBL" id="SNR79118.1"/>
    </source>
</evidence>